<accession>A0A1I4J7S2</accession>
<comment type="subcellular location">
    <subcellularLocation>
        <location evidence="6">Cytoplasm</location>
    </subcellularLocation>
</comment>
<evidence type="ECO:0000259" key="7">
    <source>
        <dbReference type="Pfam" id="PF00590"/>
    </source>
</evidence>
<dbReference type="InterPro" id="IPR014776">
    <property type="entry name" value="4pyrrole_Mease_sub2"/>
</dbReference>
<dbReference type="FunFam" id="3.30.950.10:FF:000002">
    <property type="entry name" value="Ribosomal RNA small subunit methyltransferase I"/>
    <property type="match status" value="1"/>
</dbReference>
<dbReference type="Pfam" id="PF00590">
    <property type="entry name" value="TP_methylase"/>
    <property type="match status" value="1"/>
</dbReference>
<dbReference type="InterPro" id="IPR018063">
    <property type="entry name" value="SAM_MeTrfase_RsmI_CS"/>
</dbReference>
<dbReference type="InterPro" id="IPR008189">
    <property type="entry name" value="rRNA_ssu_MeTfrase_I"/>
</dbReference>
<dbReference type="Gene3D" id="3.40.1010.10">
    <property type="entry name" value="Cobalt-precorrin-4 Transmethylase, Domain 1"/>
    <property type="match status" value="1"/>
</dbReference>
<dbReference type="SUPFAM" id="SSF53790">
    <property type="entry name" value="Tetrapyrrole methylase"/>
    <property type="match status" value="1"/>
</dbReference>
<reference evidence="8 9" key="1">
    <citation type="submission" date="2016-10" db="EMBL/GenBank/DDBJ databases">
        <authorList>
            <person name="de Groot N.N."/>
        </authorList>
    </citation>
    <scope>NUCLEOTIDE SEQUENCE [LARGE SCALE GENOMIC DNA]</scope>
    <source>
        <strain evidence="8 9">ATCC 51327</strain>
    </source>
</reference>
<organism evidence="8 9">
    <name type="scientific">Halanaerobium salsuginis</name>
    <dbReference type="NCBI Taxonomy" id="29563"/>
    <lineage>
        <taxon>Bacteria</taxon>
        <taxon>Bacillati</taxon>
        <taxon>Bacillota</taxon>
        <taxon>Clostridia</taxon>
        <taxon>Halanaerobiales</taxon>
        <taxon>Halanaerobiaceae</taxon>
        <taxon>Halanaerobium</taxon>
    </lineage>
</organism>
<evidence type="ECO:0000256" key="6">
    <source>
        <dbReference type="HAMAP-Rule" id="MF_01877"/>
    </source>
</evidence>
<dbReference type="RefSeq" id="WP_089861729.1">
    <property type="nucleotide sequence ID" value="NZ_FOTI01000021.1"/>
</dbReference>
<dbReference type="GO" id="GO:0070677">
    <property type="term" value="F:rRNA (cytosine-2'-O-)-methyltransferase activity"/>
    <property type="evidence" value="ECO:0007669"/>
    <property type="project" value="UniProtKB-UniRule"/>
</dbReference>
<keyword evidence="5 6" id="KW-0949">S-adenosyl-L-methionine</keyword>
<comment type="function">
    <text evidence="6">Catalyzes the 2'-O-methylation of the ribose of cytidine 1402 (C1402) in 16S rRNA.</text>
</comment>
<dbReference type="EMBL" id="FOTI01000021">
    <property type="protein sequence ID" value="SFL62638.1"/>
    <property type="molecule type" value="Genomic_DNA"/>
</dbReference>
<dbReference type="Gene3D" id="3.30.950.10">
    <property type="entry name" value="Methyltransferase, Cobalt-precorrin-4 Transmethylase, Domain 2"/>
    <property type="match status" value="1"/>
</dbReference>
<dbReference type="PANTHER" id="PTHR46111">
    <property type="entry name" value="RIBOSOMAL RNA SMALL SUBUNIT METHYLTRANSFERASE I"/>
    <property type="match status" value="1"/>
</dbReference>
<keyword evidence="4 6" id="KW-0808">Transferase</keyword>
<comment type="similarity">
    <text evidence="6">Belongs to the methyltransferase superfamily. RsmI family.</text>
</comment>
<evidence type="ECO:0000256" key="5">
    <source>
        <dbReference type="ARBA" id="ARBA00022691"/>
    </source>
</evidence>
<dbReference type="STRING" id="29563.SAMN02983006_01627"/>
<dbReference type="GO" id="GO:0005737">
    <property type="term" value="C:cytoplasm"/>
    <property type="evidence" value="ECO:0007669"/>
    <property type="project" value="UniProtKB-SubCell"/>
</dbReference>
<evidence type="ECO:0000313" key="9">
    <source>
        <dbReference type="Proteomes" id="UP000199006"/>
    </source>
</evidence>
<evidence type="ECO:0000313" key="8">
    <source>
        <dbReference type="EMBL" id="SFL62638.1"/>
    </source>
</evidence>
<dbReference type="InterPro" id="IPR000878">
    <property type="entry name" value="4pyrrol_Mease"/>
</dbReference>
<proteinExistence type="inferred from homology"/>
<dbReference type="CDD" id="cd11648">
    <property type="entry name" value="RsmI"/>
    <property type="match status" value="1"/>
</dbReference>
<dbReference type="EC" id="2.1.1.198" evidence="6"/>
<dbReference type="PROSITE" id="PS01296">
    <property type="entry name" value="RSMI"/>
    <property type="match status" value="1"/>
</dbReference>
<dbReference type="PANTHER" id="PTHR46111:SF1">
    <property type="entry name" value="RIBOSOMAL RNA SMALL SUBUNIT METHYLTRANSFERASE I"/>
    <property type="match status" value="1"/>
</dbReference>
<evidence type="ECO:0000256" key="2">
    <source>
        <dbReference type="ARBA" id="ARBA00022552"/>
    </source>
</evidence>
<dbReference type="FunFam" id="3.40.1010.10:FF:000007">
    <property type="entry name" value="Ribosomal RNA small subunit methyltransferase I"/>
    <property type="match status" value="1"/>
</dbReference>
<dbReference type="HAMAP" id="MF_01877">
    <property type="entry name" value="16SrRNA_methyltr_I"/>
    <property type="match status" value="1"/>
</dbReference>
<sequence length="292" mass="32322">MQSSKLFLCGTPIGNLGDVSQRLLSTLKEVDLIACEDTRRTQKLLNYFSIKQRLISYHEHNEKKRTEELLAKLTAGASIALVSDAGMPGISDPGQILVTAALQAGIEVIPIPGPSAFLAALVVSGLDISSFSFQAFIPRSGKERTQFLEKLALRTETTVFYESPYRLKETLIDLKEFSPELAARKAMIAREITKLHEEKYYGTIAELAAEIAQLEIKGEIVIAVAGRQASEFEKEGWEDLTILDHLQLLIASGMTKKQAIKKVASLRDLPKSKVYKEAIAIKADQAKFRKDD</sequence>
<dbReference type="NCBIfam" id="TIGR00096">
    <property type="entry name" value="16S rRNA (cytidine(1402)-2'-O)-methyltransferase"/>
    <property type="match status" value="1"/>
</dbReference>
<gene>
    <name evidence="6" type="primary">rsmI</name>
    <name evidence="8" type="ORF">SAMN02983006_01627</name>
</gene>
<evidence type="ECO:0000256" key="4">
    <source>
        <dbReference type="ARBA" id="ARBA00022679"/>
    </source>
</evidence>
<protein>
    <recommendedName>
        <fullName evidence="6">Ribosomal RNA small subunit methyltransferase I</fullName>
        <ecNumber evidence="6">2.1.1.198</ecNumber>
    </recommendedName>
    <alternativeName>
        <fullName evidence="6">16S rRNA 2'-O-ribose C1402 methyltransferase</fullName>
    </alternativeName>
    <alternativeName>
        <fullName evidence="6">rRNA (cytidine-2'-O-)-methyltransferase RsmI</fullName>
    </alternativeName>
</protein>
<keyword evidence="2 6" id="KW-0698">rRNA processing</keyword>
<dbReference type="InterPro" id="IPR035996">
    <property type="entry name" value="4pyrrol_Methylase_sf"/>
</dbReference>
<dbReference type="AlphaFoldDB" id="A0A1I4J7S2"/>
<dbReference type="PIRSF" id="PIRSF005917">
    <property type="entry name" value="MTase_YraL"/>
    <property type="match status" value="1"/>
</dbReference>
<dbReference type="InterPro" id="IPR014777">
    <property type="entry name" value="4pyrrole_Mease_sub1"/>
</dbReference>
<dbReference type="Proteomes" id="UP000199006">
    <property type="component" value="Unassembled WGS sequence"/>
</dbReference>
<evidence type="ECO:0000256" key="1">
    <source>
        <dbReference type="ARBA" id="ARBA00022490"/>
    </source>
</evidence>
<keyword evidence="1 6" id="KW-0963">Cytoplasm</keyword>
<keyword evidence="9" id="KW-1185">Reference proteome</keyword>
<comment type="catalytic activity">
    <reaction evidence="6">
        <text>cytidine(1402) in 16S rRNA + S-adenosyl-L-methionine = 2'-O-methylcytidine(1402) in 16S rRNA + S-adenosyl-L-homocysteine + H(+)</text>
        <dbReference type="Rhea" id="RHEA:42924"/>
        <dbReference type="Rhea" id="RHEA-COMP:10285"/>
        <dbReference type="Rhea" id="RHEA-COMP:10286"/>
        <dbReference type="ChEBI" id="CHEBI:15378"/>
        <dbReference type="ChEBI" id="CHEBI:57856"/>
        <dbReference type="ChEBI" id="CHEBI:59789"/>
        <dbReference type="ChEBI" id="CHEBI:74495"/>
        <dbReference type="ChEBI" id="CHEBI:82748"/>
        <dbReference type="EC" id="2.1.1.198"/>
    </reaction>
</comment>
<keyword evidence="3 6" id="KW-0489">Methyltransferase</keyword>
<dbReference type="OrthoDB" id="9809084at2"/>
<feature type="domain" description="Tetrapyrrole methylase" evidence="7">
    <location>
        <begin position="5"/>
        <end position="208"/>
    </location>
</feature>
<evidence type="ECO:0000256" key="3">
    <source>
        <dbReference type="ARBA" id="ARBA00022603"/>
    </source>
</evidence>
<name>A0A1I4J7S2_9FIRM</name>